<gene>
    <name evidence="2" type="ORF">H8R02_10890</name>
</gene>
<dbReference type="InterPro" id="IPR015797">
    <property type="entry name" value="NUDIX_hydrolase-like_dom_sf"/>
</dbReference>
<dbReference type="CDD" id="cd18873">
    <property type="entry name" value="NUDIX_NadM_like"/>
    <property type="match status" value="1"/>
</dbReference>
<dbReference type="Pfam" id="PF00293">
    <property type="entry name" value="NUDIX"/>
    <property type="match status" value="1"/>
</dbReference>
<name>A0A923S239_9BURK</name>
<evidence type="ECO:0000259" key="1">
    <source>
        <dbReference type="PROSITE" id="PS51462"/>
    </source>
</evidence>
<reference evidence="2" key="1">
    <citation type="submission" date="2020-08" db="EMBL/GenBank/DDBJ databases">
        <title>Ramlibacter sp. GTP1 16S ribosomal RNA gene genome sequencing and assembly.</title>
        <authorList>
            <person name="Kang M."/>
        </authorList>
    </citation>
    <scope>NUCLEOTIDE SEQUENCE</scope>
    <source>
        <strain evidence="2">GTP1</strain>
    </source>
</reference>
<dbReference type="Gene3D" id="3.90.79.10">
    <property type="entry name" value="Nucleoside Triphosphate Pyrophosphohydrolase"/>
    <property type="match status" value="1"/>
</dbReference>
<keyword evidence="2" id="KW-0378">Hydrolase</keyword>
<organism evidence="2 3">
    <name type="scientific">Ramlibacter albus</name>
    <dbReference type="NCBI Taxonomy" id="2079448"/>
    <lineage>
        <taxon>Bacteria</taxon>
        <taxon>Pseudomonadati</taxon>
        <taxon>Pseudomonadota</taxon>
        <taxon>Betaproteobacteria</taxon>
        <taxon>Burkholderiales</taxon>
        <taxon>Comamonadaceae</taxon>
        <taxon>Ramlibacter</taxon>
    </lineage>
</organism>
<dbReference type="InterPro" id="IPR054105">
    <property type="entry name" value="WHD_NrtR"/>
</dbReference>
<proteinExistence type="predicted"/>
<dbReference type="Proteomes" id="UP000596827">
    <property type="component" value="Unassembled WGS sequence"/>
</dbReference>
<dbReference type="PROSITE" id="PS51462">
    <property type="entry name" value="NUDIX"/>
    <property type="match status" value="1"/>
</dbReference>
<dbReference type="SUPFAM" id="SSF55811">
    <property type="entry name" value="Nudix"/>
    <property type="match status" value="1"/>
</dbReference>
<feature type="domain" description="Nudix hydrolase" evidence="1">
    <location>
        <begin position="21"/>
        <end position="158"/>
    </location>
</feature>
<evidence type="ECO:0000313" key="2">
    <source>
        <dbReference type="EMBL" id="MBC5764960.1"/>
    </source>
</evidence>
<dbReference type="GO" id="GO:0016787">
    <property type="term" value="F:hydrolase activity"/>
    <property type="evidence" value="ECO:0007669"/>
    <property type="project" value="UniProtKB-KW"/>
</dbReference>
<dbReference type="InterPro" id="IPR036390">
    <property type="entry name" value="WH_DNA-bd_sf"/>
</dbReference>
<dbReference type="InterPro" id="IPR000086">
    <property type="entry name" value="NUDIX_hydrolase_dom"/>
</dbReference>
<dbReference type="RefSeq" id="WP_187081418.1">
    <property type="nucleotide sequence ID" value="NZ_JACORU010000003.1"/>
</dbReference>
<dbReference type="InterPro" id="IPR036388">
    <property type="entry name" value="WH-like_DNA-bd_sf"/>
</dbReference>
<evidence type="ECO:0000313" key="3">
    <source>
        <dbReference type="Proteomes" id="UP000596827"/>
    </source>
</evidence>
<sequence length="247" mass="26925">MAVRKSAANPGNSAGVTERPLVTVDVAIFTVRDDSLQVLLVHRPSVAGEPYPGRPALPGGFVDIRRDTTLHDCALRKLKEKTGLAAPYLEQLGSWGGAKRDPRGWSATHAWFALVPPPADDEVDPAPAEAEWVDAEAALSRRLAFDHNEILAAALARLRAKVEYTSLPAFLLAEPFTLPQLQRIYEVVLGRELDKSAFRKRMLDADFLRETGAVSGASGRAAQGYRIADRSAPVYFPRPFKSGEQLA</sequence>
<dbReference type="Gene3D" id="1.10.10.10">
    <property type="entry name" value="Winged helix-like DNA-binding domain superfamily/Winged helix DNA-binding domain"/>
    <property type="match status" value="1"/>
</dbReference>
<dbReference type="EMBL" id="JACORU010000003">
    <property type="protein sequence ID" value="MBC5764960.1"/>
    <property type="molecule type" value="Genomic_DNA"/>
</dbReference>
<dbReference type="PANTHER" id="PTHR43736:SF4">
    <property type="entry name" value="SLR1690 PROTEIN"/>
    <property type="match status" value="1"/>
</dbReference>
<comment type="caution">
    <text evidence="2">The sequence shown here is derived from an EMBL/GenBank/DDBJ whole genome shotgun (WGS) entry which is preliminary data.</text>
</comment>
<protein>
    <submittedName>
        <fullName evidence="2">NUDIX hydrolase</fullName>
    </submittedName>
</protein>
<dbReference type="Pfam" id="PF21906">
    <property type="entry name" value="WHD_NrtR"/>
    <property type="match status" value="1"/>
</dbReference>
<dbReference type="AlphaFoldDB" id="A0A923S239"/>
<keyword evidence="3" id="KW-1185">Reference proteome</keyword>
<accession>A0A923S239</accession>
<dbReference type="PANTHER" id="PTHR43736">
    <property type="entry name" value="ADP-RIBOSE PYROPHOSPHATASE"/>
    <property type="match status" value="1"/>
</dbReference>
<dbReference type="SUPFAM" id="SSF46785">
    <property type="entry name" value="Winged helix' DNA-binding domain"/>
    <property type="match status" value="1"/>
</dbReference>